<evidence type="ECO:0000259" key="4">
    <source>
        <dbReference type="Pfam" id="PF01420"/>
    </source>
</evidence>
<keyword evidence="2" id="KW-0680">Restriction system</keyword>
<evidence type="ECO:0000313" key="5">
    <source>
        <dbReference type="EMBL" id="AZI67469.1"/>
    </source>
</evidence>
<dbReference type="InterPro" id="IPR044946">
    <property type="entry name" value="Restrct_endonuc_typeI_TRD_sf"/>
</dbReference>
<evidence type="ECO:0000256" key="2">
    <source>
        <dbReference type="ARBA" id="ARBA00022747"/>
    </source>
</evidence>
<keyword evidence="3" id="KW-0238">DNA-binding</keyword>
<keyword evidence="6" id="KW-1185">Reference proteome</keyword>
<organism evidence="5 6">
    <name type="scientific">Kaistella daneshvariae</name>
    <dbReference type="NCBI Taxonomy" id="2487074"/>
    <lineage>
        <taxon>Bacteria</taxon>
        <taxon>Pseudomonadati</taxon>
        <taxon>Bacteroidota</taxon>
        <taxon>Flavobacteriia</taxon>
        <taxon>Flavobacteriales</taxon>
        <taxon>Weeksellaceae</taxon>
        <taxon>Chryseobacterium group</taxon>
        <taxon>Kaistella</taxon>
    </lineage>
</organism>
<name>A0ABN5SYS6_9FLAO</name>
<dbReference type="CDD" id="cd16961">
    <property type="entry name" value="RMtype1_S_TRD-CR_like"/>
    <property type="match status" value="1"/>
</dbReference>
<dbReference type="RefSeq" id="WP_124757883.1">
    <property type="nucleotide sequence ID" value="NZ_CBCRWA010000002.1"/>
</dbReference>
<reference evidence="5 6" key="1">
    <citation type="submission" date="2018-11" db="EMBL/GenBank/DDBJ databases">
        <title>Proposal to divide the Flavobacteriaceae and reorganize its genera based on Amino Acid Identity values calculated from whole genome sequences.</title>
        <authorList>
            <person name="Nicholson A.C."/>
            <person name="Gulvik C.A."/>
            <person name="Whitney A.M."/>
            <person name="Humrighouse B.W."/>
            <person name="Bell M."/>
            <person name="Holmes B."/>
            <person name="Steigerwalt A.G."/>
            <person name="Villarma A."/>
            <person name="Sheth M."/>
            <person name="Batra D."/>
            <person name="Pryor J."/>
            <person name="Bernardet J.-F."/>
            <person name="Hugo C."/>
            <person name="Kampfer P."/>
            <person name="Newman J.D."/>
            <person name="McQuiston J.R."/>
        </authorList>
    </citation>
    <scope>NUCLEOTIDE SEQUENCE [LARGE SCALE GENOMIC DNA]</scope>
    <source>
        <strain evidence="5 6">H3001</strain>
    </source>
</reference>
<feature type="domain" description="Type I restriction modification DNA specificity" evidence="4">
    <location>
        <begin position="198"/>
        <end position="375"/>
    </location>
</feature>
<dbReference type="Proteomes" id="UP000274483">
    <property type="component" value="Chromosome"/>
</dbReference>
<evidence type="ECO:0000313" key="6">
    <source>
        <dbReference type="Proteomes" id="UP000274483"/>
    </source>
</evidence>
<feature type="domain" description="Type I restriction modification DNA specificity" evidence="4">
    <location>
        <begin position="2"/>
        <end position="166"/>
    </location>
</feature>
<evidence type="ECO:0000256" key="3">
    <source>
        <dbReference type="ARBA" id="ARBA00023125"/>
    </source>
</evidence>
<evidence type="ECO:0000256" key="1">
    <source>
        <dbReference type="ARBA" id="ARBA00010923"/>
    </source>
</evidence>
<gene>
    <name evidence="5" type="ORF">EIB71_07210</name>
</gene>
<dbReference type="SUPFAM" id="SSF116734">
    <property type="entry name" value="DNA methylase specificity domain"/>
    <property type="match status" value="2"/>
</dbReference>
<dbReference type="EMBL" id="CP034158">
    <property type="protein sequence ID" value="AZI67469.1"/>
    <property type="molecule type" value="Genomic_DNA"/>
</dbReference>
<dbReference type="Pfam" id="PF01420">
    <property type="entry name" value="Methylase_S"/>
    <property type="match status" value="2"/>
</dbReference>
<sequence length="394" mass="45003">MDNFKEVLVKDIAKKIQYGYTGKTVKSGNYKYLRITDIQNQKVDWDNVPISDISSEPEIEKYKLEPNDILFARTGATVGKSFLVEEVQNSIFASYLIRIKPKENIYPKFLYLFFQSENYWQQIRGHEVGAAQPNVNGQKLGLIKIPLPKMEIQKVIVSKLDEIFLKIDKSILLLEENLKHSKALLLSILDEEFGKLDCKQVEIGQILEKTINLNPITEFKEKEFTYIDITSINNVQYSIDNPKILKGKDAPSRAKKVVKQGDIVFATTRPNLKNIAIVKEDYINPIASTGFCVLRPLETKLNNEYLFYFLTSQKVQELITPFIKGAQYPAISDKDLLSIKIPLPNSISEQKKVVSTIKLITDTTNNFINEIQIKLDNMKALKSSLLDQAFKGEL</sequence>
<dbReference type="PANTHER" id="PTHR30408">
    <property type="entry name" value="TYPE-1 RESTRICTION ENZYME ECOKI SPECIFICITY PROTEIN"/>
    <property type="match status" value="1"/>
</dbReference>
<dbReference type="CDD" id="cd17521">
    <property type="entry name" value="RMtype1_S_Sau13435ORF2165P_TRD2-CR2_like"/>
    <property type="match status" value="1"/>
</dbReference>
<comment type="similarity">
    <text evidence="1">Belongs to the type-I restriction system S methylase family.</text>
</comment>
<accession>A0ABN5SYS6</accession>
<dbReference type="Gene3D" id="3.90.220.20">
    <property type="entry name" value="DNA methylase specificity domains"/>
    <property type="match status" value="2"/>
</dbReference>
<proteinExistence type="inferred from homology"/>
<dbReference type="PANTHER" id="PTHR30408:SF12">
    <property type="entry name" value="TYPE I RESTRICTION ENZYME MJAVIII SPECIFICITY SUBUNIT"/>
    <property type="match status" value="1"/>
</dbReference>
<protein>
    <recommendedName>
        <fullName evidence="4">Type I restriction modification DNA specificity domain-containing protein</fullName>
    </recommendedName>
</protein>
<dbReference type="InterPro" id="IPR052021">
    <property type="entry name" value="Type-I_RS_S_subunit"/>
</dbReference>
<dbReference type="InterPro" id="IPR000055">
    <property type="entry name" value="Restrct_endonuc_typeI_TRD"/>
</dbReference>